<keyword evidence="12" id="KW-0333">Golgi apparatus</keyword>
<comment type="subunit">
    <text evidence="16">Heterodimer of a catalytic subunit QTRT1 and an accessory subunit QTRT2.</text>
</comment>
<dbReference type="AlphaFoldDB" id="A0A3M0IMA3"/>
<dbReference type="Pfam" id="PF01702">
    <property type="entry name" value="TGT"/>
    <property type="match status" value="2"/>
</dbReference>
<dbReference type="PANTHER" id="PTHR43530:SF1">
    <property type="entry name" value="QUEUINE TRNA-RIBOSYLTRANSFERASE CATALYTIC SUBUNIT 1"/>
    <property type="match status" value="1"/>
</dbReference>
<dbReference type="NCBIfam" id="TIGR00449">
    <property type="entry name" value="tgt_general"/>
    <property type="match status" value="2"/>
</dbReference>
<evidence type="ECO:0000256" key="11">
    <source>
        <dbReference type="ARBA" id="ARBA00022989"/>
    </source>
</evidence>
<dbReference type="NCBIfam" id="TIGR00430">
    <property type="entry name" value="Q_tRNA_tgt"/>
    <property type="match status" value="1"/>
</dbReference>
<dbReference type="GO" id="GO:0006400">
    <property type="term" value="P:tRNA modification"/>
    <property type="evidence" value="ECO:0007669"/>
    <property type="project" value="InterPro"/>
</dbReference>
<comment type="pathway">
    <text evidence="2">Protein modification; protein glycosylation.</text>
</comment>
<feature type="binding site" evidence="16">
    <location>
        <position position="291"/>
    </location>
    <ligand>
        <name>Zn(2+)</name>
        <dbReference type="ChEBI" id="CHEBI:29105"/>
    </ligand>
</feature>
<dbReference type="Gene3D" id="3.20.20.105">
    <property type="entry name" value="Queuine tRNA-ribosyltransferase-like"/>
    <property type="match status" value="1"/>
</dbReference>
<dbReference type="FunFam" id="3.90.550.50:FF:000001">
    <property type="entry name" value="Hexosyltransferase"/>
    <property type="match status" value="1"/>
</dbReference>
<sequence length="642" mass="71460">MAAPAAGPGPGPVLRIAAECGRSRARAGELRLPHGNVPCPVFMPVGTRGTAKGLTAAQLAALGCRICLGNTFHLGTRPDSGGFQMVSLLELSQVSEEGVRFRPPHGGEEILLSPEKSMEIQNALGADIVMQLDDVVSSTTTGPRVEEAMNRSVRWLDRCVAAHARPEQQLLFAIVQGGLDPALRRRCIHAMTQRDVPGFAIGGLSGGEDKAQFWRTVKLSAELLPRDKPRYLMGVGYATDLVVCVALGCDMFDCVFPTRTARFGSALVPWGSLQLKSQQFAKDFRPIDADCGCPTCQRYSRAYLHALLRSNTAALHLLTLHNIAYQMKLMGSMRESILRQRFPEFVREFMATIWEVAGGDTDRPTDPRDPQPPYPYPYRFLLNHPDKCRERAPFLVLLVVTSPADLAARDAVRRTWGNESAVPGLSVLRLFLLGRHPVFHAELRPVLREEDELHGDLLQQDFLDTYNNLTLKTLMGLEWVSRFCPNATYVMKADHDVFLNLEFLARLLRPPRTDFATGYVYRGTGPLRNRAYKWFVPREVYPNDTYPPYCGGPGYVLSGDLALRVFGAAQTLPLINMEDAFVGICLHALGVAVTDPPPGAFSMYRLGYDKCRFSRLAMVHHYSPQDLLRVWPHFRDAPVECR</sequence>
<protein>
    <recommendedName>
        <fullName evidence="16">Queuine tRNA-ribosyltransferase catalytic subunit 1</fullName>
        <ecNumber evidence="16">2.4.2.64</ecNumber>
    </recommendedName>
    <alternativeName>
        <fullName evidence="16">Guanine insertion enzyme</fullName>
    </alternativeName>
    <alternativeName>
        <fullName evidence="16">tRNA-guanine transglycosylase</fullName>
    </alternativeName>
</protein>
<keyword evidence="6" id="KW-0812">Transmembrane</keyword>
<keyword evidence="9 16" id="KW-0862">Zinc</keyword>
<feature type="binding site" evidence="16">
    <location>
        <begin position="79"/>
        <end position="83"/>
    </location>
    <ligand>
        <name>substrate</name>
    </ligand>
</feature>
<keyword evidence="4 16" id="KW-0328">Glycosyltransferase</keyword>
<gene>
    <name evidence="16" type="primary">QTRT1</name>
    <name evidence="18" type="ORF">DUI87_33542</name>
</gene>
<comment type="catalytic activity">
    <reaction evidence="16">
        <text>guanosine(34) in tRNA + queuine = queuosine(34) in tRNA + guanine</text>
        <dbReference type="Rhea" id="RHEA:16633"/>
        <dbReference type="Rhea" id="RHEA-COMP:10341"/>
        <dbReference type="Rhea" id="RHEA-COMP:18571"/>
        <dbReference type="ChEBI" id="CHEBI:16235"/>
        <dbReference type="ChEBI" id="CHEBI:17433"/>
        <dbReference type="ChEBI" id="CHEBI:74269"/>
        <dbReference type="ChEBI" id="CHEBI:194431"/>
        <dbReference type="EC" id="2.4.2.64"/>
    </reaction>
</comment>
<evidence type="ECO:0000313" key="18">
    <source>
        <dbReference type="EMBL" id="RMB90087.1"/>
    </source>
</evidence>
<evidence type="ECO:0000256" key="16">
    <source>
        <dbReference type="HAMAP-Rule" id="MF_03218"/>
    </source>
</evidence>
<comment type="similarity">
    <text evidence="16">Belongs to the queuine tRNA-ribosyltransferase family.</text>
</comment>
<evidence type="ECO:0000256" key="3">
    <source>
        <dbReference type="ARBA" id="ARBA00008661"/>
    </source>
</evidence>
<evidence type="ECO:0000256" key="13">
    <source>
        <dbReference type="ARBA" id="ARBA00023098"/>
    </source>
</evidence>
<feature type="binding site" evidence="16">
    <location>
        <position position="296"/>
    </location>
    <ligand>
        <name>Zn(2+)</name>
        <dbReference type="ChEBI" id="CHEBI:29105"/>
    </ligand>
</feature>
<organism evidence="18 19">
    <name type="scientific">Hirundo rustica rustica</name>
    <dbReference type="NCBI Taxonomy" id="333673"/>
    <lineage>
        <taxon>Eukaryota</taxon>
        <taxon>Metazoa</taxon>
        <taxon>Chordata</taxon>
        <taxon>Craniata</taxon>
        <taxon>Vertebrata</taxon>
        <taxon>Euteleostomi</taxon>
        <taxon>Archelosauria</taxon>
        <taxon>Archosauria</taxon>
        <taxon>Dinosauria</taxon>
        <taxon>Saurischia</taxon>
        <taxon>Theropoda</taxon>
        <taxon>Coelurosauria</taxon>
        <taxon>Aves</taxon>
        <taxon>Neognathae</taxon>
        <taxon>Neoaves</taxon>
        <taxon>Telluraves</taxon>
        <taxon>Australaves</taxon>
        <taxon>Passeriformes</taxon>
        <taxon>Sylvioidea</taxon>
        <taxon>Hirundinidae</taxon>
        <taxon>Hirundo</taxon>
    </lineage>
</organism>
<feature type="region of interest" description="RNA binding; important for wobble base 34 recognition" evidence="16">
    <location>
        <begin position="258"/>
        <end position="262"/>
    </location>
</feature>
<keyword evidence="15" id="KW-0325">Glycoprotein</keyword>
<dbReference type="GO" id="GO:0005741">
    <property type="term" value="C:mitochondrial outer membrane"/>
    <property type="evidence" value="ECO:0007669"/>
    <property type="project" value="UniProtKB-SubCell"/>
</dbReference>
<feature type="binding site" evidence="16">
    <location>
        <position position="176"/>
    </location>
    <ligand>
        <name>substrate</name>
    </ligand>
</feature>
<proteinExistence type="inferred from homology"/>
<evidence type="ECO:0000256" key="14">
    <source>
        <dbReference type="ARBA" id="ARBA00023136"/>
    </source>
</evidence>
<dbReference type="GO" id="GO:0016758">
    <property type="term" value="F:hexosyltransferase activity"/>
    <property type="evidence" value="ECO:0007669"/>
    <property type="project" value="InterPro"/>
</dbReference>
<dbReference type="GO" id="GO:0008479">
    <property type="term" value="F:tRNA-guanosine(34) queuine transglycosylase activity"/>
    <property type="evidence" value="ECO:0007669"/>
    <property type="project" value="UniProtKB-UniRule"/>
</dbReference>
<evidence type="ECO:0000259" key="17">
    <source>
        <dbReference type="Pfam" id="PF01702"/>
    </source>
</evidence>
<evidence type="ECO:0000256" key="12">
    <source>
        <dbReference type="ARBA" id="ARBA00023034"/>
    </source>
</evidence>
<dbReference type="Pfam" id="PF01762">
    <property type="entry name" value="Galactosyl_T"/>
    <property type="match status" value="1"/>
</dbReference>
<feature type="binding site" evidence="16">
    <location>
        <position position="203"/>
    </location>
    <ligand>
        <name>substrate</name>
    </ligand>
</feature>
<name>A0A3M0IMA3_HIRRU</name>
<keyword evidence="11" id="KW-1133">Transmembrane helix</keyword>
<evidence type="ECO:0000256" key="15">
    <source>
        <dbReference type="ARBA" id="ARBA00023180"/>
    </source>
</evidence>
<accession>A0A3M0IMA3</accession>
<keyword evidence="16" id="KW-1000">Mitochondrion outer membrane</keyword>
<dbReference type="InterPro" id="IPR036511">
    <property type="entry name" value="TGT-like_sf"/>
</dbReference>
<dbReference type="InterPro" id="IPR002616">
    <property type="entry name" value="tRNA_ribo_trans-like"/>
</dbReference>
<feature type="binding site" evidence="16">
    <location>
        <position position="293"/>
    </location>
    <ligand>
        <name>Zn(2+)</name>
        <dbReference type="ChEBI" id="CHEBI:29105"/>
    </ligand>
</feature>
<evidence type="ECO:0000256" key="9">
    <source>
        <dbReference type="ARBA" id="ARBA00022833"/>
    </source>
</evidence>
<evidence type="ECO:0000256" key="8">
    <source>
        <dbReference type="ARBA" id="ARBA00022723"/>
    </source>
</evidence>
<feature type="domain" description="tRNA-guanine(15) transglycosylase-like" evidence="17">
    <location>
        <begin position="79"/>
        <end position="352"/>
    </location>
</feature>
<evidence type="ECO:0000256" key="7">
    <source>
        <dbReference type="ARBA" id="ARBA00022694"/>
    </source>
</evidence>
<keyword evidence="19" id="KW-1185">Reference proteome</keyword>
<feature type="active site" description="Proton acceptor" evidence="16">
    <location>
        <position position="79"/>
    </location>
</feature>
<dbReference type="InterPro" id="IPR002659">
    <property type="entry name" value="Glyco_trans_31"/>
</dbReference>
<comment type="subcellular location">
    <subcellularLocation>
        <location evidence="16">Cytoplasm</location>
    </subcellularLocation>
    <subcellularLocation>
        <location evidence="16">Mitochondrion outer membrane</location>
        <topology evidence="16">Peripheral membrane protein</topology>
        <orientation evidence="16">Cytoplasmic side</orientation>
    </subcellularLocation>
    <subcellularLocation>
        <location evidence="1">Golgi apparatus membrane</location>
        <topology evidence="1">Single-pass type II membrane protein</topology>
    </subcellularLocation>
    <text evidence="16">Weakly associates with mitochondria, possibly via QTRT2.</text>
</comment>
<evidence type="ECO:0000256" key="6">
    <source>
        <dbReference type="ARBA" id="ARBA00022692"/>
    </source>
</evidence>
<feature type="binding site" evidence="16">
    <location>
        <position position="321"/>
    </location>
    <ligand>
        <name>Zn(2+)</name>
        <dbReference type="ChEBI" id="CHEBI:29105"/>
    </ligand>
</feature>
<evidence type="ECO:0000256" key="2">
    <source>
        <dbReference type="ARBA" id="ARBA00004922"/>
    </source>
</evidence>
<dbReference type="HAMAP" id="MF_00168">
    <property type="entry name" value="Q_tRNA_Tgt"/>
    <property type="match status" value="1"/>
</dbReference>
<keyword evidence="16" id="KW-0496">Mitochondrion</keyword>
<dbReference type="PANTHER" id="PTHR43530">
    <property type="entry name" value="QUEUINE TRNA-RIBOSYLTRANSFERASE CATALYTIC SUBUNIT 1"/>
    <property type="match status" value="1"/>
</dbReference>
<feature type="domain" description="tRNA-guanine(15) transglycosylase-like" evidence="17">
    <location>
        <begin position="24"/>
        <end position="78"/>
    </location>
</feature>
<keyword evidence="13" id="KW-0443">Lipid metabolism</keyword>
<comment type="caution">
    <text evidence="18">The sequence shown here is derived from an EMBL/GenBank/DDBJ whole genome shotgun (WGS) entry which is preliminary data.</text>
</comment>
<evidence type="ECO:0000256" key="5">
    <source>
        <dbReference type="ARBA" id="ARBA00022679"/>
    </source>
</evidence>
<keyword evidence="5 16" id="KW-0808">Transferase</keyword>
<dbReference type="STRING" id="333673.A0A3M0IMA3"/>
<feature type="binding site" evidence="16">
    <location>
        <position position="133"/>
    </location>
    <ligand>
        <name>substrate</name>
    </ligand>
</feature>
<evidence type="ECO:0000313" key="19">
    <source>
        <dbReference type="Proteomes" id="UP000269221"/>
    </source>
</evidence>
<dbReference type="GO" id="GO:0005829">
    <property type="term" value="C:cytosol"/>
    <property type="evidence" value="ECO:0007669"/>
    <property type="project" value="TreeGrafter"/>
</dbReference>
<dbReference type="GO" id="GO:0000139">
    <property type="term" value="C:Golgi membrane"/>
    <property type="evidence" value="ECO:0007669"/>
    <property type="project" value="UniProtKB-SubCell"/>
</dbReference>
<keyword evidence="7 16" id="KW-0819">tRNA processing</keyword>
<dbReference type="Proteomes" id="UP000269221">
    <property type="component" value="Unassembled WGS sequence"/>
</dbReference>
<dbReference type="EC" id="2.4.2.64" evidence="16"/>
<keyword evidence="16" id="KW-0963">Cytoplasm</keyword>
<keyword evidence="10" id="KW-0735">Signal-anchor</keyword>
<dbReference type="GO" id="GO:0046872">
    <property type="term" value="F:metal ion binding"/>
    <property type="evidence" value="ECO:0007669"/>
    <property type="project" value="UniProtKB-KW"/>
</dbReference>
<comment type="cofactor">
    <cofactor evidence="16">
        <name>Zn(2+)</name>
        <dbReference type="ChEBI" id="CHEBI:29105"/>
    </cofactor>
</comment>
<dbReference type="OrthoDB" id="10249838at2759"/>
<dbReference type="Gene3D" id="3.90.550.50">
    <property type="match status" value="1"/>
</dbReference>
<dbReference type="GO" id="GO:0006629">
    <property type="term" value="P:lipid metabolic process"/>
    <property type="evidence" value="ECO:0007669"/>
    <property type="project" value="UniProtKB-KW"/>
</dbReference>
<evidence type="ECO:0000256" key="1">
    <source>
        <dbReference type="ARBA" id="ARBA00004323"/>
    </source>
</evidence>
<keyword evidence="14 16" id="KW-0472">Membrane</keyword>
<dbReference type="SUPFAM" id="SSF51713">
    <property type="entry name" value="tRNA-guanine transglycosylase"/>
    <property type="match status" value="1"/>
</dbReference>
<comment type="function">
    <text evidence="16">Catalytic subunit of the queuine tRNA-ribosyltransferase (TGT) that catalyzes the base-exchange of a guanine (G) residue with queuine (Q) at position 34 (anticodon wobble position) in tRNAs with GU(N) anticodons (tRNA-Asp, -Asn, -His and -Tyr), resulting in the hypermodified nucleoside queuosine (7-(((4,5-cis-dihydroxy-2-cyclopenten-1-yl)amino)methyl)-7-deazaguanosine). Catalysis occurs through a double-displacement mechanism. The nucleophile active site attacks the C1' of nucleotide 34 to detach the guanine base from the RNA, forming a covalent enzyme-RNA intermediate. The proton acceptor active site deprotonates the incoming queuine, allowing a nucleophilic attack on the C1' of the ribose to form the product.</text>
</comment>
<feature type="active site" description="Nucleophile" evidence="16">
    <location>
        <position position="253"/>
    </location>
</feature>
<feature type="region of interest" description="RNA binding" evidence="16">
    <location>
        <begin position="234"/>
        <end position="240"/>
    </location>
</feature>
<dbReference type="InterPro" id="IPR004803">
    <property type="entry name" value="TGT"/>
</dbReference>
<reference evidence="18 19" key="1">
    <citation type="submission" date="2018-07" db="EMBL/GenBank/DDBJ databases">
        <title>A high quality draft genome assembly of the barn swallow (H. rustica rustica).</title>
        <authorList>
            <person name="Formenti G."/>
            <person name="Chiara M."/>
            <person name="Poveda L."/>
            <person name="Francoijs K.-J."/>
            <person name="Bonisoli-Alquati A."/>
            <person name="Canova L."/>
            <person name="Gianfranceschi L."/>
            <person name="Horner D.S."/>
            <person name="Saino N."/>
        </authorList>
    </citation>
    <scope>NUCLEOTIDE SEQUENCE [LARGE SCALE GENOMIC DNA]</scope>
    <source>
        <strain evidence="18">Chelidonia</strain>
        <tissue evidence="18">Blood</tissue>
    </source>
</reference>
<dbReference type="EMBL" id="QRBI01000260">
    <property type="protein sequence ID" value="RMB90087.1"/>
    <property type="molecule type" value="Genomic_DNA"/>
</dbReference>
<keyword evidence="8 16" id="KW-0479">Metal-binding</keyword>
<comment type="similarity">
    <text evidence="3">Belongs to the glycosyltransferase 31 family.</text>
</comment>
<evidence type="ECO:0000256" key="10">
    <source>
        <dbReference type="ARBA" id="ARBA00022968"/>
    </source>
</evidence>
<evidence type="ECO:0000256" key="4">
    <source>
        <dbReference type="ARBA" id="ARBA00022676"/>
    </source>
</evidence>